<protein>
    <recommendedName>
        <fullName evidence="3">Nucleotidyl transferase AbiEii/AbiGii toxin family protein</fullName>
    </recommendedName>
</protein>
<organism evidence="1 2">
    <name type="scientific">Pseudodesulfovibrio methanolicus</name>
    <dbReference type="NCBI Taxonomy" id="3126690"/>
    <lineage>
        <taxon>Bacteria</taxon>
        <taxon>Pseudomonadati</taxon>
        <taxon>Thermodesulfobacteriota</taxon>
        <taxon>Desulfovibrionia</taxon>
        <taxon>Desulfovibrionales</taxon>
        <taxon>Desulfovibrionaceae</taxon>
    </lineage>
</organism>
<sequence length="234" mass="26195">MQRRKYQYVDKIVLAAQLLGDMVEEVVFVGGAAAGLLVNDPAITDVRPTLDVDVVIEVATRGEYYAVEERLRERGFKQSLEEDVICRWRNGTLLLDVMPTNPDILGFSNKWYSDSLRYARKCEIDGVSFLAITPPYFLGTKLEAFYGRGEGDFMTSHDIEDIIAVLDGNLDVVEEVTQALDDIRAYLASELSGLLADEEFRDALPGHLPTDAASQQRVPIIMERMRQIVSNASD</sequence>
<dbReference type="Proteomes" id="UP001385389">
    <property type="component" value="Chromosome"/>
</dbReference>
<gene>
    <name evidence="1" type="ORF">V8V93_14570</name>
</gene>
<evidence type="ECO:0008006" key="3">
    <source>
        <dbReference type="Google" id="ProtNLM"/>
    </source>
</evidence>
<dbReference type="EMBL" id="CP146609">
    <property type="protein sequence ID" value="WWX21658.1"/>
    <property type="molecule type" value="Genomic_DNA"/>
</dbReference>
<reference evidence="1 2" key="1">
    <citation type="submission" date="2024-03" db="EMBL/GenBank/DDBJ databases">
        <title>Phenotype and Genome Characterization of a Sulfate-Reducing Bacterium Pseudodesulfovibrio sp. strain 5S69, isolated from Petroleum Reservoir in Tatarstan (Russia).</title>
        <authorList>
            <person name="Bidzhieva S.K."/>
            <person name="Kadnikov V."/>
            <person name="Tourova T.P."/>
            <person name="Samigullina S.R."/>
            <person name="Sokolova D.S."/>
            <person name="Poltaraus A.B."/>
            <person name="Avtukh A.N."/>
            <person name="Tereshina V.M."/>
            <person name="Mardanov A.V."/>
            <person name="Nazina T.N."/>
        </authorList>
    </citation>
    <scope>NUCLEOTIDE SEQUENCE [LARGE SCALE GENOMIC DNA]</scope>
    <source>
        <strain evidence="1 2">5S69</strain>
    </source>
</reference>
<evidence type="ECO:0000313" key="2">
    <source>
        <dbReference type="Proteomes" id="UP001385389"/>
    </source>
</evidence>
<proteinExistence type="predicted"/>
<name>A0ABZ2IUC1_9BACT</name>
<dbReference type="RefSeq" id="WP_338667321.1">
    <property type="nucleotide sequence ID" value="NZ_CP146609.1"/>
</dbReference>
<accession>A0ABZ2IUC1</accession>
<keyword evidence="2" id="KW-1185">Reference proteome</keyword>
<evidence type="ECO:0000313" key="1">
    <source>
        <dbReference type="EMBL" id="WWX21658.1"/>
    </source>
</evidence>